<reference evidence="2" key="1">
    <citation type="journal article" date="2024" name="Algal Res.">
        <title>Biochemical, toxicological and genomic investigation of a high-biomass producing Limnothrix strain isolated from Italian shallow drinking water reservoir.</title>
        <authorList>
            <person name="Simonazzi M."/>
            <person name="Shishido T.K."/>
            <person name="Delbaje E."/>
            <person name="Wahlsten M."/>
            <person name="Fewer D.P."/>
            <person name="Sivonen K."/>
            <person name="Pezzolesi L."/>
            <person name="Pistocchi R."/>
        </authorList>
    </citation>
    <scope>NUCLEOTIDE SEQUENCE [LARGE SCALE GENOMIC DNA]</scope>
    <source>
        <strain evidence="2">LRLZ20PSL1</strain>
    </source>
</reference>
<dbReference type="RefSeq" id="WP_393015165.1">
    <property type="nucleotide sequence ID" value="NZ_JAZAQF010000088.1"/>
</dbReference>
<comment type="caution">
    <text evidence="1">The sequence shown here is derived from an EMBL/GenBank/DDBJ whole genome shotgun (WGS) entry which is preliminary data.</text>
</comment>
<evidence type="ECO:0000313" key="2">
    <source>
        <dbReference type="Proteomes" id="UP001604335"/>
    </source>
</evidence>
<dbReference type="NCBIfam" id="TIGR02595">
    <property type="entry name" value="PEP_CTERM"/>
    <property type="match status" value="1"/>
</dbReference>
<evidence type="ECO:0000313" key="1">
    <source>
        <dbReference type="EMBL" id="MFG3819327.1"/>
    </source>
</evidence>
<name>A0ABW7CDV8_9CYAN</name>
<dbReference type="EMBL" id="JAZAQF010000088">
    <property type="protein sequence ID" value="MFG3819327.1"/>
    <property type="molecule type" value="Genomic_DNA"/>
</dbReference>
<organism evidence="1 2">
    <name type="scientific">Limnothrix redekei LRLZ20PSL1</name>
    <dbReference type="NCBI Taxonomy" id="3112953"/>
    <lineage>
        <taxon>Bacteria</taxon>
        <taxon>Bacillati</taxon>
        <taxon>Cyanobacteriota</taxon>
        <taxon>Cyanophyceae</taxon>
        <taxon>Pseudanabaenales</taxon>
        <taxon>Pseudanabaenaceae</taxon>
        <taxon>Limnothrix</taxon>
    </lineage>
</organism>
<sequence length="302" mass="30936">MKIQQIFAGVATATLCTFGMGLQAAHAGTVYNGWNYGIDSFKDGVSDGNVGGMFEMYGLGIKQDGETIYVGIDARLPLTGMATGGVTNGSIAWGDLFFNFTGSPLLNAQGSLFGVRFASNNDASVKPLGLYSAVSGQNVGLSNQGFGSYAEQSKHVSDRGGLPGAGELTDAEAKTYFKDASLGVMTQGQQVVGSVFEALDSAALSALGFNLNGALGGATPPQSSANGATRQTFGFKFTRGEGMVGDFVAHVFAECLNDGMAVRGNLAPKKEASTPEPVSLLGLAAVGAAVASRRQRATVKVG</sequence>
<proteinExistence type="predicted"/>
<dbReference type="NCBIfam" id="NF041930">
    <property type="entry name" value="Xrt_dep_XDD3"/>
    <property type="match status" value="1"/>
</dbReference>
<keyword evidence="2" id="KW-1185">Reference proteome</keyword>
<gene>
    <name evidence="1" type="ORF">VPK24_16900</name>
</gene>
<dbReference type="InterPro" id="IPR013424">
    <property type="entry name" value="Ice-binding_C"/>
</dbReference>
<dbReference type="Proteomes" id="UP001604335">
    <property type="component" value="Unassembled WGS sequence"/>
</dbReference>
<accession>A0ABW7CDV8</accession>
<protein>
    <submittedName>
        <fullName evidence="1">XDD3 family exosortase-dependent surface protein</fullName>
    </submittedName>
</protein>